<dbReference type="SUPFAM" id="SSF52374">
    <property type="entry name" value="Nucleotidylyl transferase"/>
    <property type="match status" value="1"/>
</dbReference>
<dbReference type="InterPro" id="IPR014729">
    <property type="entry name" value="Rossmann-like_a/b/a_fold"/>
</dbReference>
<comment type="catalytic activity">
    <reaction evidence="3">
        <text>tRNA(Tyr) + L-tyrosine + ATP = L-tyrosyl-tRNA(Tyr) + AMP + diphosphate + H(+)</text>
        <dbReference type="Rhea" id="RHEA:10220"/>
        <dbReference type="Rhea" id="RHEA-COMP:9706"/>
        <dbReference type="Rhea" id="RHEA-COMP:9707"/>
        <dbReference type="ChEBI" id="CHEBI:15378"/>
        <dbReference type="ChEBI" id="CHEBI:30616"/>
        <dbReference type="ChEBI" id="CHEBI:33019"/>
        <dbReference type="ChEBI" id="CHEBI:58315"/>
        <dbReference type="ChEBI" id="CHEBI:78442"/>
        <dbReference type="ChEBI" id="CHEBI:78536"/>
        <dbReference type="ChEBI" id="CHEBI:456215"/>
        <dbReference type="EC" id="6.1.1.1"/>
    </reaction>
</comment>
<comment type="caution">
    <text evidence="5">The sequence shown here is derived from an EMBL/GenBank/DDBJ whole genome shotgun (WGS) entry which is preliminary data.</text>
</comment>
<feature type="compositionally biased region" description="Polar residues" evidence="4">
    <location>
        <begin position="14"/>
        <end position="26"/>
    </location>
</feature>
<feature type="region of interest" description="Disordered" evidence="4">
    <location>
        <begin position="1"/>
        <end position="40"/>
    </location>
</feature>
<dbReference type="Gene3D" id="3.40.50.620">
    <property type="entry name" value="HUPs"/>
    <property type="match status" value="1"/>
</dbReference>
<dbReference type="GO" id="GO:0006437">
    <property type="term" value="P:tyrosyl-tRNA aminoacylation"/>
    <property type="evidence" value="ECO:0007669"/>
    <property type="project" value="TreeGrafter"/>
</dbReference>
<organism evidence="5 6">
    <name type="scientific">Liquidambar formosana</name>
    <name type="common">Formosan gum</name>
    <dbReference type="NCBI Taxonomy" id="63359"/>
    <lineage>
        <taxon>Eukaryota</taxon>
        <taxon>Viridiplantae</taxon>
        <taxon>Streptophyta</taxon>
        <taxon>Embryophyta</taxon>
        <taxon>Tracheophyta</taxon>
        <taxon>Spermatophyta</taxon>
        <taxon>Magnoliopsida</taxon>
        <taxon>eudicotyledons</taxon>
        <taxon>Gunneridae</taxon>
        <taxon>Pentapetalae</taxon>
        <taxon>Saxifragales</taxon>
        <taxon>Altingiaceae</taxon>
        <taxon>Liquidambar</taxon>
    </lineage>
</organism>
<dbReference type="PANTHER" id="PTHR46264">
    <property type="entry name" value="TYROSINE-TRNA LIGASE"/>
    <property type="match status" value="1"/>
</dbReference>
<dbReference type="EC" id="6.1.1.1" evidence="1"/>
<gene>
    <name evidence="5" type="ORF">L1049_021379</name>
</gene>
<accession>A0AAP0N6D5</accession>
<feature type="compositionally biased region" description="Low complexity" evidence="4">
    <location>
        <begin position="27"/>
        <end position="38"/>
    </location>
</feature>
<evidence type="ECO:0000313" key="6">
    <source>
        <dbReference type="Proteomes" id="UP001415857"/>
    </source>
</evidence>
<proteinExistence type="predicted"/>
<reference evidence="5 6" key="1">
    <citation type="journal article" date="2024" name="Plant J.">
        <title>Genome sequences and population genomics reveal climatic adaptation and genomic divergence between two closely related sweetgum species.</title>
        <authorList>
            <person name="Xu W.Q."/>
            <person name="Ren C.Q."/>
            <person name="Zhang X.Y."/>
            <person name="Comes H.P."/>
            <person name="Liu X.H."/>
            <person name="Li Y.G."/>
            <person name="Kettle C.J."/>
            <person name="Jalonen R."/>
            <person name="Gaisberger H."/>
            <person name="Ma Y.Z."/>
            <person name="Qiu Y.X."/>
        </authorList>
    </citation>
    <scope>NUCLEOTIDE SEQUENCE [LARGE SCALE GENOMIC DNA]</scope>
    <source>
        <strain evidence="5">Hangzhou</strain>
    </source>
</reference>
<evidence type="ECO:0000313" key="5">
    <source>
        <dbReference type="EMBL" id="KAK9266467.1"/>
    </source>
</evidence>
<evidence type="ECO:0000256" key="1">
    <source>
        <dbReference type="ARBA" id="ARBA00013160"/>
    </source>
</evidence>
<dbReference type="GO" id="GO:0005737">
    <property type="term" value="C:cytoplasm"/>
    <property type="evidence" value="ECO:0007669"/>
    <property type="project" value="TreeGrafter"/>
</dbReference>
<protein>
    <recommendedName>
        <fullName evidence="1">tyrosine--tRNA ligase</fullName>
        <ecNumber evidence="1">6.1.1.1</ecNumber>
    </recommendedName>
    <alternativeName>
        <fullName evidence="2">Tyrosyl-tRNA synthetase</fullName>
    </alternativeName>
</protein>
<dbReference type="EMBL" id="JBBPBK010000130">
    <property type="protein sequence ID" value="KAK9266467.1"/>
    <property type="molecule type" value="Genomic_DNA"/>
</dbReference>
<sequence>MDAESPDQIPPSEDMQSLSVTSQDQASSSNPSNPTTTTQMSLEEKFQIVRSVGEECIQEDELRNLLAKKPVPVCYDGFEPSGRMHIAQFPSSKEVTRILEEGCMTKDGVSLMVDWWIPLAGSLKEMDRQGIRWVRVEGLPLHLWSHSLLWEVIYVVVVLRWMWEAVLCCWNLGSR</sequence>
<keyword evidence="6" id="KW-1185">Reference proteome</keyword>
<dbReference type="AlphaFoldDB" id="A0AAP0N6D5"/>
<dbReference type="PANTHER" id="PTHR46264:SF4">
    <property type="entry name" value="TYROSINE--TRNA LIGASE, CYTOPLASMIC"/>
    <property type="match status" value="1"/>
</dbReference>
<dbReference type="GO" id="GO:0004831">
    <property type="term" value="F:tyrosine-tRNA ligase activity"/>
    <property type="evidence" value="ECO:0007669"/>
    <property type="project" value="UniProtKB-EC"/>
</dbReference>
<dbReference type="Proteomes" id="UP001415857">
    <property type="component" value="Unassembled WGS sequence"/>
</dbReference>
<evidence type="ECO:0000256" key="2">
    <source>
        <dbReference type="ARBA" id="ARBA00033323"/>
    </source>
</evidence>
<evidence type="ECO:0000256" key="4">
    <source>
        <dbReference type="SAM" id="MobiDB-lite"/>
    </source>
</evidence>
<evidence type="ECO:0000256" key="3">
    <source>
        <dbReference type="ARBA" id="ARBA00048248"/>
    </source>
</evidence>
<name>A0AAP0N6D5_LIQFO</name>
<dbReference type="InterPro" id="IPR050489">
    <property type="entry name" value="Tyr-tRNA_synthase"/>
</dbReference>